<name>A0A9D2B6M1_9FIRM</name>
<keyword evidence="5 9" id="KW-0238">DNA-binding</keyword>
<comment type="caution">
    <text evidence="12">The sequence shown here is derived from an EMBL/GenBank/DDBJ whole genome shotgun (WGS) entry which is preliminary data.</text>
</comment>
<reference evidence="12" key="2">
    <citation type="submission" date="2021-04" db="EMBL/GenBank/DDBJ databases">
        <authorList>
            <person name="Gilroy R."/>
        </authorList>
    </citation>
    <scope>NUCLEOTIDE SEQUENCE</scope>
    <source>
        <strain evidence="12">CHK188-5543</strain>
    </source>
</reference>
<evidence type="ECO:0000256" key="1">
    <source>
        <dbReference type="ARBA" id="ARBA00018672"/>
    </source>
</evidence>
<dbReference type="SUPFAM" id="SSF52172">
    <property type="entry name" value="CheY-like"/>
    <property type="match status" value="1"/>
</dbReference>
<dbReference type="Gene3D" id="1.10.10.10">
    <property type="entry name" value="Winged helix-like DNA-binding domain superfamily/Winged helix DNA-binding domain"/>
    <property type="match status" value="1"/>
</dbReference>
<dbReference type="GO" id="GO:0005829">
    <property type="term" value="C:cytosol"/>
    <property type="evidence" value="ECO:0007669"/>
    <property type="project" value="TreeGrafter"/>
</dbReference>
<dbReference type="Pfam" id="PF00072">
    <property type="entry name" value="Response_reg"/>
    <property type="match status" value="1"/>
</dbReference>
<dbReference type="FunFam" id="1.10.10.10:FF:000005">
    <property type="entry name" value="Two-component system response regulator"/>
    <property type="match status" value="1"/>
</dbReference>
<protein>
    <recommendedName>
        <fullName evidence="1">Stage 0 sporulation protein A homolog</fullName>
    </recommendedName>
</protein>
<dbReference type="InterPro" id="IPR039420">
    <property type="entry name" value="WalR-like"/>
</dbReference>
<dbReference type="InterPro" id="IPR036388">
    <property type="entry name" value="WH-like_DNA-bd_sf"/>
</dbReference>
<dbReference type="EMBL" id="DXES01000024">
    <property type="protein sequence ID" value="HIX64843.1"/>
    <property type="molecule type" value="Genomic_DNA"/>
</dbReference>
<dbReference type="SMART" id="SM00448">
    <property type="entry name" value="REC"/>
    <property type="match status" value="1"/>
</dbReference>
<dbReference type="Gene3D" id="6.10.250.690">
    <property type="match status" value="1"/>
</dbReference>
<evidence type="ECO:0000256" key="6">
    <source>
        <dbReference type="ARBA" id="ARBA00023163"/>
    </source>
</evidence>
<evidence type="ECO:0000256" key="9">
    <source>
        <dbReference type="PROSITE-ProRule" id="PRU01091"/>
    </source>
</evidence>
<dbReference type="FunFam" id="3.40.50.2300:FF:000002">
    <property type="entry name" value="DNA-binding response regulator PhoP"/>
    <property type="match status" value="1"/>
</dbReference>
<sequence>MRILVAEDERDLLEITVKRLKAEGYGVDGCANGEDAAYYLEHTAYDLAILDIMMPGKDGLTILRELRRQGSSLPVLLLTALDAIGDRVEGLDAGADDYLTKPFAFDELLARVRMLLRRHSGQKTDQLTVGDLSMTLSTRTVSRGGREISLSAKEFAVLECLMRNRGAVLTRSQLESHVWDYDFEGGSNIIDVYVRYLRKKIDEPFEKKLIHTVRGVGYTLREEP</sequence>
<reference evidence="12" key="1">
    <citation type="journal article" date="2021" name="PeerJ">
        <title>Extensive microbial diversity within the chicken gut microbiome revealed by metagenomics and culture.</title>
        <authorList>
            <person name="Gilroy R."/>
            <person name="Ravi A."/>
            <person name="Getino M."/>
            <person name="Pursley I."/>
            <person name="Horton D.L."/>
            <person name="Alikhan N.F."/>
            <person name="Baker D."/>
            <person name="Gharbi K."/>
            <person name="Hall N."/>
            <person name="Watson M."/>
            <person name="Adriaenssens E.M."/>
            <person name="Foster-Nyarko E."/>
            <person name="Jarju S."/>
            <person name="Secka A."/>
            <person name="Antonio M."/>
            <person name="Oren A."/>
            <person name="Chaudhuri R.R."/>
            <person name="La Ragione R."/>
            <person name="Hildebrand F."/>
            <person name="Pallen M.J."/>
        </authorList>
    </citation>
    <scope>NUCLEOTIDE SEQUENCE</scope>
    <source>
        <strain evidence="12">CHK188-5543</strain>
    </source>
</reference>
<dbReference type="PANTHER" id="PTHR48111">
    <property type="entry name" value="REGULATOR OF RPOS"/>
    <property type="match status" value="1"/>
</dbReference>
<feature type="modified residue" description="4-aspartylphosphate" evidence="8">
    <location>
        <position position="51"/>
    </location>
</feature>
<gene>
    <name evidence="12" type="ORF">H9736_01190</name>
</gene>
<dbReference type="PANTHER" id="PTHR48111:SF22">
    <property type="entry name" value="REGULATOR OF RPOS"/>
    <property type="match status" value="1"/>
</dbReference>
<dbReference type="SMART" id="SM00862">
    <property type="entry name" value="Trans_reg_C"/>
    <property type="match status" value="1"/>
</dbReference>
<dbReference type="GO" id="GO:0032993">
    <property type="term" value="C:protein-DNA complex"/>
    <property type="evidence" value="ECO:0007669"/>
    <property type="project" value="TreeGrafter"/>
</dbReference>
<evidence type="ECO:0000313" key="12">
    <source>
        <dbReference type="EMBL" id="HIX64843.1"/>
    </source>
</evidence>
<dbReference type="InterPro" id="IPR001789">
    <property type="entry name" value="Sig_transdc_resp-reg_receiver"/>
</dbReference>
<evidence type="ECO:0000256" key="7">
    <source>
        <dbReference type="ARBA" id="ARBA00024867"/>
    </source>
</evidence>
<feature type="domain" description="OmpR/PhoB-type" evidence="11">
    <location>
        <begin position="124"/>
        <end position="222"/>
    </location>
</feature>
<dbReference type="Proteomes" id="UP000886800">
    <property type="component" value="Unassembled WGS sequence"/>
</dbReference>
<organism evidence="12 13">
    <name type="scientific">Candidatus Anaerotruncus excrementipullorum</name>
    <dbReference type="NCBI Taxonomy" id="2838465"/>
    <lineage>
        <taxon>Bacteria</taxon>
        <taxon>Bacillati</taxon>
        <taxon>Bacillota</taxon>
        <taxon>Clostridia</taxon>
        <taxon>Eubacteriales</taxon>
        <taxon>Oscillospiraceae</taxon>
        <taxon>Anaerotruncus</taxon>
    </lineage>
</organism>
<dbReference type="GO" id="GO:0006355">
    <property type="term" value="P:regulation of DNA-templated transcription"/>
    <property type="evidence" value="ECO:0007669"/>
    <property type="project" value="InterPro"/>
</dbReference>
<keyword evidence="2 8" id="KW-0597">Phosphoprotein</keyword>
<keyword evidence="3" id="KW-0902">Two-component regulatory system</keyword>
<dbReference type="GO" id="GO:0000156">
    <property type="term" value="F:phosphorelay response regulator activity"/>
    <property type="evidence" value="ECO:0007669"/>
    <property type="project" value="TreeGrafter"/>
</dbReference>
<comment type="function">
    <text evidence="7">May play the central regulatory role in sporulation. It may be an element of the effector pathway responsible for the activation of sporulation genes in response to nutritional stress. Spo0A may act in concert with spo0H (a sigma factor) to control the expression of some genes that are critical to the sporulation process.</text>
</comment>
<dbReference type="Pfam" id="PF00486">
    <property type="entry name" value="Trans_reg_C"/>
    <property type="match status" value="1"/>
</dbReference>
<evidence type="ECO:0000313" key="13">
    <source>
        <dbReference type="Proteomes" id="UP000886800"/>
    </source>
</evidence>
<proteinExistence type="predicted"/>
<feature type="DNA-binding region" description="OmpR/PhoB-type" evidence="9">
    <location>
        <begin position="124"/>
        <end position="222"/>
    </location>
</feature>
<evidence type="ECO:0000256" key="5">
    <source>
        <dbReference type="ARBA" id="ARBA00023125"/>
    </source>
</evidence>
<evidence type="ECO:0000256" key="8">
    <source>
        <dbReference type="PROSITE-ProRule" id="PRU00169"/>
    </source>
</evidence>
<dbReference type="GO" id="GO:0000976">
    <property type="term" value="F:transcription cis-regulatory region binding"/>
    <property type="evidence" value="ECO:0007669"/>
    <property type="project" value="TreeGrafter"/>
</dbReference>
<evidence type="ECO:0000256" key="3">
    <source>
        <dbReference type="ARBA" id="ARBA00023012"/>
    </source>
</evidence>
<evidence type="ECO:0000256" key="4">
    <source>
        <dbReference type="ARBA" id="ARBA00023015"/>
    </source>
</evidence>
<dbReference type="CDD" id="cd00383">
    <property type="entry name" value="trans_reg_C"/>
    <property type="match status" value="1"/>
</dbReference>
<dbReference type="AlphaFoldDB" id="A0A9D2B6M1"/>
<keyword evidence="6" id="KW-0804">Transcription</keyword>
<evidence type="ECO:0000259" key="10">
    <source>
        <dbReference type="PROSITE" id="PS50110"/>
    </source>
</evidence>
<accession>A0A9D2B6M1</accession>
<dbReference type="PROSITE" id="PS50110">
    <property type="entry name" value="RESPONSE_REGULATORY"/>
    <property type="match status" value="1"/>
</dbReference>
<evidence type="ECO:0000259" key="11">
    <source>
        <dbReference type="PROSITE" id="PS51755"/>
    </source>
</evidence>
<dbReference type="InterPro" id="IPR001867">
    <property type="entry name" value="OmpR/PhoB-type_DNA-bd"/>
</dbReference>
<dbReference type="InterPro" id="IPR011006">
    <property type="entry name" value="CheY-like_superfamily"/>
</dbReference>
<evidence type="ECO:0000256" key="2">
    <source>
        <dbReference type="ARBA" id="ARBA00022553"/>
    </source>
</evidence>
<keyword evidence="4" id="KW-0805">Transcription regulation</keyword>
<dbReference type="Gene3D" id="3.40.50.2300">
    <property type="match status" value="1"/>
</dbReference>
<dbReference type="PROSITE" id="PS51755">
    <property type="entry name" value="OMPR_PHOB"/>
    <property type="match status" value="1"/>
</dbReference>
<feature type="domain" description="Response regulatory" evidence="10">
    <location>
        <begin position="2"/>
        <end position="116"/>
    </location>
</feature>